<evidence type="ECO:0000259" key="2">
    <source>
        <dbReference type="Pfam" id="PF20239"/>
    </source>
</evidence>
<dbReference type="Pfam" id="PF20239">
    <property type="entry name" value="DUF6596"/>
    <property type="match status" value="1"/>
</dbReference>
<dbReference type="GO" id="GO:0006352">
    <property type="term" value="P:DNA-templated transcription initiation"/>
    <property type="evidence" value="ECO:0007669"/>
    <property type="project" value="InterPro"/>
</dbReference>
<dbReference type="SUPFAM" id="SSF88659">
    <property type="entry name" value="Sigma3 and sigma4 domains of RNA polymerase sigma factors"/>
    <property type="match status" value="1"/>
</dbReference>
<dbReference type="Gene3D" id="1.10.1740.10">
    <property type="match status" value="1"/>
</dbReference>
<dbReference type="PANTHER" id="PTHR47756:SF2">
    <property type="entry name" value="BLL6612 PROTEIN"/>
    <property type="match status" value="1"/>
</dbReference>
<evidence type="ECO:0000313" key="3">
    <source>
        <dbReference type="EMBL" id="NIK59241.1"/>
    </source>
</evidence>
<name>A0A7X6A2G1_9ACTN</name>
<dbReference type="InterPro" id="IPR046531">
    <property type="entry name" value="DUF6596"/>
</dbReference>
<dbReference type="RefSeq" id="WP_167210697.1">
    <property type="nucleotide sequence ID" value="NZ_JAASRO010000001.1"/>
</dbReference>
<keyword evidence="4" id="KW-1185">Reference proteome</keyword>
<feature type="domain" description="DUF6596" evidence="2">
    <location>
        <begin position="177"/>
        <end position="268"/>
    </location>
</feature>
<dbReference type="PANTHER" id="PTHR47756">
    <property type="entry name" value="BLL6612 PROTEIN-RELATED"/>
    <property type="match status" value="1"/>
</dbReference>
<protein>
    <submittedName>
        <fullName evidence="3">RNA polymerase sigma-70 factor (ECF subfamily)</fullName>
    </submittedName>
</protein>
<dbReference type="Proteomes" id="UP000555407">
    <property type="component" value="Unassembled WGS sequence"/>
</dbReference>
<dbReference type="Pfam" id="PF04542">
    <property type="entry name" value="Sigma70_r2"/>
    <property type="match status" value="1"/>
</dbReference>
<organism evidence="3 4">
    <name type="scientific">Kribbella shirazensis</name>
    <dbReference type="NCBI Taxonomy" id="1105143"/>
    <lineage>
        <taxon>Bacteria</taxon>
        <taxon>Bacillati</taxon>
        <taxon>Actinomycetota</taxon>
        <taxon>Actinomycetes</taxon>
        <taxon>Propionibacteriales</taxon>
        <taxon>Kribbellaceae</taxon>
        <taxon>Kribbella</taxon>
    </lineage>
</organism>
<dbReference type="GO" id="GO:0003700">
    <property type="term" value="F:DNA-binding transcription factor activity"/>
    <property type="evidence" value="ECO:0007669"/>
    <property type="project" value="InterPro"/>
</dbReference>
<dbReference type="InterPro" id="IPR007627">
    <property type="entry name" value="RNA_pol_sigma70_r2"/>
</dbReference>
<dbReference type="InterPro" id="IPR014284">
    <property type="entry name" value="RNA_pol_sigma-70_dom"/>
</dbReference>
<evidence type="ECO:0000313" key="4">
    <source>
        <dbReference type="Proteomes" id="UP000555407"/>
    </source>
</evidence>
<reference evidence="3 4" key="1">
    <citation type="submission" date="2020-03" db="EMBL/GenBank/DDBJ databases">
        <title>Sequencing the genomes of 1000 actinobacteria strains.</title>
        <authorList>
            <person name="Klenk H.-P."/>
        </authorList>
    </citation>
    <scope>NUCLEOTIDE SEQUENCE [LARGE SCALE GENOMIC DNA]</scope>
    <source>
        <strain evidence="3 4">DSM 45490</strain>
    </source>
</reference>
<dbReference type="InterPro" id="IPR013325">
    <property type="entry name" value="RNA_pol_sigma_r2"/>
</dbReference>
<gene>
    <name evidence="3" type="ORF">BJY22_004958</name>
</gene>
<feature type="domain" description="RNA polymerase sigma-70 region 2" evidence="1">
    <location>
        <begin position="11"/>
        <end position="74"/>
    </location>
</feature>
<comment type="caution">
    <text evidence="3">The sequence shown here is derived from an EMBL/GenBank/DDBJ whole genome shotgun (WGS) entry which is preliminary data.</text>
</comment>
<evidence type="ECO:0000259" key="1">
    <source>
        <dbReference type="Pfam" id="PF04542"/>
    </source>
</evidence>
<sequence length="401" mass="44528">MDDVERVFRDAHGQAVATLVRVFGDIGLAEDAVQDAFVTAMDRWPRDGVPVNPAGWIVATARNRAVDVVRRKRRGRELTELMATERIRTGADDADLLDPLRDDQLRLIFTCCHPALRVEHQVALTLRLIAGLTPAEVAAAFLVSEDTMLKRLVRAKYKIKAANIPYRVPDDEELPARLRAVLSVLYLVYNAGAEDIGRTALRADAIRLTRLLGVLLPDEPEVSGLLALILLNEARIRARGPGGEVVLLKDQDRSLWDGELIDEGQSLVLGCLRRRRLGPFQLQAAIQAVHCAAARYEDTDWATIVRFYDRLVAVMPTPVVALNRAIAAAETLGPRDGLLLVDELEEQLATYHPWHAARASILDRLGRRAEASEAYTRAAQLARTDPTRQFLLNQSRQPSSD</sequence>
<proteinExistence type="predicted"/>
<dbReference type="NCBIfam" id="TIGR02937">
    <property type="entry name" value="sigma70-ECF"/>
    <property type="match status" value="1"/>
</dbReference>
<dbReference type="InterPro" id="IPR013324">
    <property type="entry name" value="RNA_pol_sigma_r3/r4-like"/>
</dbReference>
<accession>A0A7X6A2G1</accession>
<dbReference type="EMBL" id="JAASRO010000001">
    <property type="protein sequence ID" value="NIK59241.1"/>
    <property type="molecule type" value="Genomic_DNA"/>
</dbReference>
<dbReference type="SUPFAM" id="SSF88946">
    <property type="entry name" value="Sigma2 domain of RNA polymerase sigma factors"/>
    <property type="match status" value="1"/>
</dbReference>
<dbReference type="AlphaFoldDB" id="A0A7X6A2G1"/>